<dbReference type="RefSeq" id="WP_367966682.1">
    <property type="nucleotide sequence ID" value="NZ_JBAKFJ010000001.1"/>
</dbReference>
<reference evidence="4 5" key="1">
    <citation type="submission" date="2024-02" db="EMBL/GenBank/DDBJ databases">
        <title>New especies of Spiribacter isolated from saline water.</title>
        <authorList>
            <person name="Leon M.J."/>
            <person name="De La Haba R."/>
            <person name="Sanchez-Porro C."/>
            <person name="Ventosa A."/>
        </authorList>
    </citation>
    <scope>NUCLEOTIDE SEQUENCE [LARGE SCALE GENOMIC DNA]</scope>
    <source>
        <strain evidence="5">ag22IC4-227</strain>
    </source>
</reference>
<dbReference type="PANTHER" id="PTHR44051:SF19">
    <property type="entry name" value="DISULFIDE-BOND OXIDOREDUCTASE YFCG"/>
    <property type="match status" value="1"/>
</dbReference>
<feature type="domain" description="GST N-terminal" evidence="2">
    <location>
        <begin position="1"/>
        <end position="86"/>
    </location>
</feature>
<dbReference type="PROSITE" id="PS50404">
    <property type="entry name" value="GST_NTER"/>
    <property type="match status" value="1"/>
</dbReference>
<dbReference type="SFLD" id="SFLDG01151">
    <property type="entry name" value="Main.2:_Nu-like"/>
    <property type="match status" value="1"/>
</dbReference>
<dbReference type="EMBL" id="JBAKFJ010000001">
    <property type="protein sequence ID" value="MEX0386206.1"/>
    <property type="molecule type" value="Genomic_DNA"/>
</dbReference>
<dbReference type="InterPro" id="IPR036249">
    <property type="entry name" value="Thioredoxin-like_sf"/>
</dbReference>
<dbReference type="PROSITE" id="PS50405">
    <property type="entry name" value="GST_CTER"/>
    <property type="match status" value="1"/>
</dbReference>
<dbReference type="SFLD" id="SFLDS00019">
    <property type="entry name" value="Glutathione_Transferase_(cytos"/>
    <property type="match status" value="1"/>
</dbReference>
<dbReference type="InterPro" id="IPR010987">
    <property type="entry name" value="Glutathione-S-Trfase_C-like"/>
</dbReference>
<dbReference type="SUPFAM" id="SSF47616">
    <property type="entry name" value="GST C-terminal domain-like"/>
    <property type="match status" value="1"/>
</dbReference>
<dbReference type="SFLD" id="SFLDG00358">
    <property type="entry name" value="Main_(cytGST)"/>
    <property type="match status" value="1"/>
</dbReference>
<dbReference type="Gene3D" id="3.40.30.10">
    <property type="entry name" value="Glutaredoxin"/>
    <property type="match status" value="1"/>
</dbReference>
<dbReference type="SUPFAM" id="SSF52833">
    <property type="entry name" value="Thioredoxin-like"/>
    <property type="match status" value="1"/>
</dbReference>
<dbReference type="InterPro" id="IPR004046">
    <property type="entry name" value="GST_C"/>
</dbReference>
<dbReference type="CDD" id="cd10291">
    <property type="entry name" value="GST_C_YfcG_like"/>
    <property type="match status" value="1"/>
</dbReference>
<evidence type="ECO:0000259" key="2">
    <source>
        <dbReference type="PROSITE" id="PS50404"/>
    </source>
</evidence>
<dbReference type="CDD" id="cd03048">
    <property type="entry name" value="GST_N_Ure2p_like"/>
    <property type="match status" value="1"/>
</dbReference>
<evidence type="ECO:0000313" key="4">
    <source>
        <dbReference type="EMBL" id="MEX0386206.1"/>
    </source>
</evidence>
<dbReference type="Proteomes" id="UP001556653">
    <property type="component" value="Unassembled WGS sequence"/>
</dbReference>
<dbReference type="InterPro" id="IPR004045">
    <property type="entry name" value="Glutathione_S-Trfase_N"/>
</dbReference>
<gene>
    <name evidence="4" type="ORF">V6X64_04230</name>
</gene>
<evidence type="ECO:0000259" key="3">
    <source>
        <dbReference type="PROSITE" id="PS50405"/>
    </source>
</evidence>
<comment type="caution">
    <text evidence="4">The sequence shown here is derived from an EMBL/GenBank/DDBJ whole genome shotgun (WGS) entry which is preliminary data.</text>
</comment>
<sequence length="230" mass="26133">MIDVYSWPTPNGHKVHIALEELGLEYNVHGINIGQGDQFGEDFLRISPNNKIPAITDSEGPDGEPISLFESGAILIYLAEKTGRLMPQDTRARYETLEWLMFQMGGLGPMLGQAHHFRQYAPESIDYAINRYTNEASRLYGVMDRRLADRDWLAGGEYTIADIACYPWIRPHENQGQSLDDYLNLKRWYDVISDRAAVQRGVAVLADARPPELDDAAREQLFGATQYQKR</sequence>
<dbReference type="Pfam" id="PF02798">
    <property type="entry name" value="GST_N"/>
    <property type="match status" value="1"/>
</dbReference>
<name>A0ABV3S7U9_9GAMM</name>
<dbReference type="InterPro" id="IPR040079">
    <property type="entry name" value="Glutathione_S-Trfase"/>
</dbReference>
<dbReference type="Pfam" id="PF00043">
    <property type="entry name" value="GST_C"/>
    <property type="match status" value="1"/>
</dbReference>
<proteinExistence type="inferred from homology"/>
<dbReference type="Gene3D" id="1.20.1050.10">
    <property type="match status" value="1"/>
</dbReference>
<comment type="similarity">
    <text evidence="1">Belongs to the GST superfamily.</text>
</comment>
<evidence type="ECO:0000313" key="5">
    <source>
        <dbReference type="Proteomes" id="UP001556653"/>
    </source>
</evidence>
<feature type="domain" description="GST C-terminal" evidence="3">
    <location>
        <begin position="89"/>
        <end position="213"/>
    </location>
</feature>
<evidence type="ECO:0000256" key="1">
    <source>
        <dbReference type="RuleBase" id="RU003494"/>
    </source>
</evidence>
<dbReference type="InterPro" id="IPR036282">
    <property type="entry name" value="Glutathione-S-Trfase_C_sf"/>
</dbReference>
<keyword evidence="5" id="KW-1185">Reference proteome</keyword>
<organism evidence="4 5">
    <name type="scientific">Spiribacter onubensis</name>
    <dbReference type="NCBI Taxonomy" id="3122420"/>
    <lineage>
        <taxon>Bacteria</taxon>
        <taxon>Pseudomonadati</taxon>
        <taxon>Pseudomonadota</taxon>
        <taxon>Gammaproteobacteria</taxon>
        <taxon>Chromatiales</taxon>
        <taxon>Ectothiorhodospiraceae</taxon>
        <taxon>Spiribacter</taxon>
    </lineage>
</organism>
<protein>
    <submittedName>
        <fullName evidence="4">Glutathione S-transferase N-terminal domain-containing protein</fullName>
    </submittedName>
</protein>
<accession>A0ABV3S7U9</accession>
<dbReference type="PANTHER" id="PTHR44051">
    <property type="entry name" value="GLUTATHIONE S-TRANSFERASE-RELATED"/>
    <property type="match status" value="1"/>
</dbReference>